<dbReference type="SUPFAM" id="SSF82549">
    <property type="entry name" value="DAK1/DegV-like"/>
    <property type="match status" value="1"/>
</dbReference>
<name>A0ABY4S5S5_AQUTE</name>
<feature type="domain" description="DhaK" evidence="1">
    <location>
        <begin position="7"/>
        <end position="329"/>
    </location>
</feature>
<keyword evidence="3" id="KW-1185">Reference proteome</keyword>
<dbReference type="GO" id="GO:0016301">
    <property type="term" value="F:kinase activity"/>
    <property type="evidence" value="ECO:0007669"/>
    <property type="project" value="UniProtKB-KW"/>
</dbReference>
<sequence length="337" mass="35947">MKKFLNEPEAFVDEMLEGIYAAHPQQLTYVADDKRCLVSVARQPGKVGLATGGGSGHLPLFLGYVGRGMLDGCAVGGVFQSPSAQQMFEVTKAIDQGAGVLYIYGNYTGDILNFDMATELAEMENIRVLSVVGNDDVASSVQGEEHKRRGVAGIFFVYKAAGAAAEEGMSLDEVTRVADKARLATRTMGVALSSCIVPEVGHATFSIGEREMEIGMGIHGEPGIRRGPLLPADAVVDEMLKPILAELQLGQGSEVAVLVNGLGGTPQEELYVMYRRIHQVLGGQGVQVAQVHVGEFATAMEMAGASISLIKLDDELKRLITAPADTPFFRQHPQAGR</sequence>
<dbReference type="PANTHER" id="PTHR28629">
    <property type="entry name" value="TRIOKINASE/FMN CYCLASE"/>
    <property type="match status" value="1"/>
</dbReference>
<dbReference type="InterPro" id="IPR004006">
    <property type="entry name" value="DhaK_dom"/>
</dbReference>
<dbReference type="EMBL" id="CP097635">
    <property type="protein sequence ID" value="URI06441.1"/>
    <property type="molecule type" value="Genomic_DNA"/>
</dbReference>
<dbReference type="InterPro" id="IPR050861">
    <property type="entry name" value="Dihydroxyacetone_Kinase"/>
</dbReference>
<organism evidence="2 3">
    <name type="scientific">Aquincola tertiaricarbonis</name>
    <dbReference type="NCBI Taxonomy" id="391953"/>
    <lineage>
        <taxon>Bacteria</taxon>
        <taxon>Pseudomonadati</taxon>
        <taxon>Pseudomonadota</taxon>
        <taxon>Betaproteobacteria</taxon>
        <taxon>Burkholderiales</taxon>
        <taxon>Sphaerotilaceae</taxon>
        <taxon>Aquincola</taxon>
    </lineage>
</organism>
<evidence type="ECO:0000313" key="3">
    <source>
        <dbReference type="Proteomes" id="UP001056201"/>
    </source>
</evidence>
<dbReference type="PANTHER" id="PTHR28629:SF4">
    <property type="entry name" value="TRIOKINASE_FMN CYCLASE"/>
    <property type="match status" value="1"/>
</dbReference>
<dbReference type="Pfam" id="PF02733">
    <property type="entry name" value="Dak1"/>
    <property type="match status" value="1"/>
</dbReference>
<keyword evidence="2" id="KW-0418">Kinase</keyword>
<gene>
    <name evidence="2" type="ORF">MW290_11025</name>
</gene>
<evidence type="ECO:0000259" key="1">
    <source>
        <dbReference type="PROSITE" id="PS51481"/>
    </source>
</evidence>
<protein>
    <submittedName>
        <fullName evidence="2">Dihydroxyacetone kinase subunit DhaK</fullName>
    </submittedName>
</protein>
<keyword evidence="2" id="KW-0808">Transferase</keyword>
<dbReference type="Gene3D" id="3.40.50.10440">
    <property type="entry name" value="Dihydroxyacetone kinase, domain 1"/>
    <property type="match status" value="1"/>
</dbReference>
<dbReference type="PROSITE" id="PS51481">
    <property type="entry name" value="DHAK"/>
    <property type="match status" value="1"/>
</dbReference>
<reference evidence="2" key="1">
    <citation type="submission" date="2022-05" db="EMBL/GenBank/DDBJ databases">
        <title>An RpoN-dependent PEP-CTERM gene is involved in floc formation of an Aquincola tertiaricarbonis strain.</title>
        <authorList>
            <person name="Qiu D."/>
            <person name="Xia M."/>
        </authorList>
    </citation>
    <scope>NUCLEOTIDE SEQUENCE</scope>
    <source>
        <strain evidence="2">RN12</strain>
    </source>
</reference>
<evidence type="ECO:0000313" key="2">
    <source>
        <dbReference type="EMBL" id="URI06441.1"/>
    </source>
</evidence>
<accession>A0ABY4S5S5</accession>
<dbReference type="Proteomes" id="UP001056201">
    <property type="component" value="Chromosome 1"/>
</dbReference>
<proteinExistence type="predicted"/>
<dbReference type="Gene3D" id="3.30.1180.20">
    <property type="entry name" value="Dihydroxyacetone kinase, domain 2"/>
    <property type="match status" value="1"/>
</dbReference>
<dbReference type="RefSeq" id="WP_250194704.1">
    <property type="nucleotide sequence ID" value="NZ_CP097635.1"/>
</dbReference>